<dbReference type="Pfam" id="PF00012">
    <property type="entry name" value="HSP70"/>
    <property type="match status" value="1"/>
</dbReference>
<comment type="caution">
    <text evidence="3">The sequence shown here is derived from an EMBL/GenBank/DDBJ whole genome shotgun (WGS) entry which is preliminary data.</text>
</comment>
<evidence type="ECO:0000313" key="3">
    <source>
        <dbReference type="EMBL" id="MCH82377.1"/>
    </source>
</evidence>
<keyword evidence="4" id="KW-1185">Reference proteome</keyword>
<dbReference type="Gene3D" id="1.20.1270.10">
    <property type="match status" value="1"/>
</dbReference>
<dbReference type="GO" id="GO:0140662">
    <property type="term" value="F:ATP-dependent protein folding chaperone"/>
    <property type="evidence" value="ECO:0007669"/>
    <property type="project" value="InterPro"/>
</dbReference>
<dbReference type="Proteomes" id="UP000265520">
    <property type="component" value="Unassembled WGS sequence"/>
</dbReference>
<evidence type="ECO:0000313" key="4">
    <source>
        <dbReference type="Proteomes" id="UP000265520"/>
    </source>
</evidence>
<accession>A0A392M4P4</accession>
<dbReference type="SUPFAM" id="SSF100934">
    <property type="entry name" value="Heat shock protein 70kD (HSP70), C-terminal subdomain"/>
    <property type="match status" value="1"/>
</dbReference>
<dbReference type="EMBL" id="LXQA010003605">
    <property type="protein sequence ID" value="MCH82377.1"/>
    <property type="molecule type" value="Genomic_DNA"/>
</dbReference>
<gene>
    <name evidence="3" type="ORF">A2U01_0003180</name>
</gene>
<dbReference type="InterPro" id="IPR029048">
    <property type="entry name" value="HSP70_C_sf"/>
</dbReference>
<dbReference type="AlphaFoldDB" id="A0A392M4P4"/>
<reference evidence="3 4" key="1">
    <citation type="journal article" date="2018" name="Front. Plant Sci.">
        <title>Red Clover (Trifolium pratense) and Zigzag Clover (T. medium) - A Picture of Genomic Similarities and Differences.</title>
        <authorList>
            <person name="Dluhosova J."/>
            <person name="Istvanek J."/>
            <person name="Nedelnik J."/>
            <person name="Repkova J."/>
        </authorList>
    </citation>
    <scope>NUCLEOTIDE SEQUENCE [LARGE SCALE GENOMIC DNA]</scope>
    <source>
        <strain evidence="4">cv. 10/8</strain>
        <tissue evidence="3">Leaf</tissue>
    </source>
</reference>
<evidence type="ECO:0000256" key="2">
    <source>
        <dbReference type="ARBA" id="ARBA00022840"/>
    </source>
</evidence>
<proteinExistence type="predicted"/>
<dbReference type="InterPro" id="IPR013126">
    <property type="entry name" value="Hsp_70_fam"/>
</dbReference>
<dbReference type="GO" id="GO:0005524">
    <property type="term" value="F:ATP binding"/>
    <property type="evidence" value="ECO:0007669"/>
    <property type="project" value="UniProtKB-KW"/>
</dbReference>
<sequence>MIQEAENFKAQDMKFKEKVNAINALDDYVYNVKKVMKDNCVSNLLPTQRKNKITSLISKCENLLDGDKKEETYMFVNMLKELESISEFDLGSLKSYVLKIINSDYS</sequence>
<organism evidence="3 4">
    <name type="scientific">Trifolium medium</name>
    <dbReference type="NCBI Taxonomy" id="97028"/>
    <lineage>
        <taxon>Eukaryota</taxon>
        <taxon>Viridiplantae</taxon>
        <taxon>Streptophyta</taxon>
        <taxon>Embryophyta</taxon>
        <taxon>Tracheophyta</taxon>
        <taxon>Spermatophyta</taxon>
        <taxon>Magnoliopsida</taxon>
        <taxon>eudicotyledons</taxon>
        <taxon>Gunneridae</taxon>
        <taxon>Pentapetalae</taxon>
        <taxon>rosids</taxon>
        <taxon>fabids</taxon>
        <taxon>Fabales</taxon>
        <taxon>Fabaceae</taxon>
        <taxon>Papilionoideae</taxon>
        <taxon>50 kb inversion clade</taxon>
        <taxon>NPAAA clade</taxon>
        <taxon>Hologalegina</taxon>
        <taxon>IRL clade</taxon>
        <taxon>Trifolieae</taxon>
        <taxon>Trifolium</taxon>
    </lineage>
</organism>
<name>A0A392M4P4_9FABA</name>
<keyword evidence="1" id="KW-0547">Nucleotide-binding</keyword>
<keyword evidence="2" id="KW-0067">ATP-binding</keyword>
<evidence type="ECO:0000256" key="1">
    <source>
        <dbReference type="ARBA" id="ARBA00022741"/>
    </source>
</evidence>
<protein>
    <submittedName>
        <fullName evidence="3">Heat-shock protein</fullName>
    </submittedName>
</protein>